<evidence type="ECO:0000313" key="4">
    <source>
        <dbReference type="EMBL" id="KAK9015312.1"/>
    </source>
</evidence>
<dbReference type="InterPro" id="IPR058920">
    <property type="entry name" value="PAP-OAS1-bd-rel"/>
</dbReference>
<evidence type="ECO:0000313" key="5">
    <source>
        <dbReference type="Proteomes" id="UP001396334"/>
    </source>
</evidence>
<dbReference type="Pfam" id="PF09713">
    <property type="entry name" value="A_thal_3526"/>
    <property type="match status" value="1"/>
</dbReference>
<feature type="compositionally biased region" description="Polar residues" evidence="1">
    <location>
        <begin position="484"/>
        <end position="494"/>
    </location>
</feature>
<protein>
    <recommendedName>
        <fullName evidence="6">Polymerase nucleotidyl transferase domain-containing protein</fullName>
    </recommendedName>
</protein>
<feature type="compositionally biased region" description="Basic and acidic residues" evidence="1">
    <location>
        <begin position="1138"/>
        <end position="1154"/>
    </location>
</feature>
<dbReference type="NCBIfam" id="TIGR01589">
    <property type="entry name" value="A_thal_3526"/>
    <property type="match status" value="1"/>
</dbReference>
<feature type="compositionally biased region" description="Low complexity" evidence="1">
    <location>
        <begin position="1264"/>
        <end position="1277"/>
    </location>
</feature>
<evidence type="ECO:0000259" key="3">
    <source>
        <dbReference type="Pfam" id="PF26180"/>
    </source>
</evidence>
<keyword evidence="5" id="KW-1185">Reference proteome</keyword>
<reference evidence="4 5" key="1">
    <citation type="journal article" date="2024" name="G3 (Bethesda)">
        <title>Genome assembly of Hibiscus sabdariffa L. provides insights into metabolisms of medicinal natural products.</title>
        <authorList>
            <person name="Kim T."/>
        </authorList>
    </citation>
    <scope>NUCLEOTIDE SEQUENCE [LARGE SCALE GENOMIC DNA]</scope>
    <source>
        <strain evidence="4">TK-2024</strain>
        <tissue evidence="4">Old leaves</tissue>
    </source>
</reference>
<evidence type="ECO:0008006" key="6">
    <source>
        <dbReference type="Google" id="ProtNLM"/>
    </source>
</evidence>
<dbReference type="CDD" id="cd05402">
    <property type="entry name" value="NT_PAP_TUTase"/>
    <property type="match status" value="1"/>
</dbReference>
<dbReference type="Proteomes" id="UP001396334">
    <property type="component" value="Unassembled WGS sequence"/>
</dbReference>
<evidence type="ECO:0000259" key="2">
    <source>
        <dbReference type="Pfam" id="PF22600"/>
    </source>
</evidence>
<dbReference type="Pfam" id="PF22600">
    <property type="entry name" value="MTPAP-like_central"/>
    <property type="match status" value="1"/>
</dbReference>
<name>A0ABR2RQS3_9ROSI</name>
<feature type="domain" description="PAP/OAS1 substrate-binding-related" evidence="3">
    <location>
        <begin position="179"/>
        <end position="368"/>
    </location>
</feature>
<gene>
    <name evidence="4" type="ORF">V6N11_006425</name>
</gene>
<dbReference type="InterPro" id="IPR058921">
    <property type="entry name" value="PAP/OAS1-rel"/>
</dbReference>
<dbReference type="InterPro" id="IPR054708">
    <property type="entry name" value="MTPAP-like_central"/>
</dbReference>
<dbReference type="SUPFAM" id="SSF81301">
    <property type="entry name" value="Nucleotidyltransferase"/>
    <property type="match status" value="1"/>
</dbReference>
<dbReference type="PANTHER" id="PTHR45979:SF30">
    <property type="entry name" value="NUCLEOTIDYLTRANSFERASE"/>
    <property type="match status" value="1"/>
</dbReference>
<feature type="region of interest" description="Disordered" evidence="1">
    <location>
        <begin position="1074"/>
        <end position="1093"/>
    </location>
</feature>
<feature type="domain" description="Poly(A) RNA polymerase mitochondrial-like central palm" evidence="2">
    <location>
        <begin position="48"/>
        <end position="166"/>
    </location>
</feature>
<dbReference type="InterPro" id="IPR043519">
    <property type="entry name" value="NT_sf"/>
</dbReference>
<dbReference type="Gene3D" id="3.30.460.10">
    <property type="entry name" value="Beta Polymerase, domain 2"/>
    <property type="match status" value="1"/>
</dbReference>
<evidence type="ECO:0000256" key="1">
    <source>
        <dbReference type="SAM" id="MobiDB-lite"/>
    </source>
</evidence>
<dbReference type="EMBL" id="JBBPBN010000021">
    <property type="protein sequence ID" value="KAK9015312.1"/>
    <property type="molecule type" value="Genomic_DNA"/>
</dbReference>
<feature type="region of interest" description="Disordered" evidence="1">
    <location>
        <begin position="484"/>
        <end position="516"/>
    </location>
</feature>
<dbReference type="Gene3D" id="1.10.1410.10">
    <property type="match status" value="1"/>
</dbReference>
<sequence length="1637" mass="179623">MGEHEGCTAQQAPSGLLPNGLLPNEAGSMIRVLDSERWTKAEERTAELIACIQPNVPSEGCRNAVANYVQRLISRCFPCQVFTFGSVPLKAYLPDGDIDLTAFSKERSLKDNWAHQVLDMLQKEEKHENAEFRVKEVQYIQAEVKIIKCLVENIVVDISFNQLGGLCTLCFLEEVDLLINQNHLFKRSIILIKAWCYYESRILGAHHGLISTYALETLVLYIFHVYNNSFSGPLEVLYRFLEFFSKFDWENFCLSLWGPIPIRSLPDITAEPPRRDGGELLLSKYFLDTCSSRYAVCQENRGQPFVSKHLNVIDPLRLNNNLGRSVSKGNFFRIRSAFSFGAKKLARLLDCPKEDLYYEVNQFFMNTWERHGCGQRPDAPSNDLWFLRFPNLDPTRESKNFKNNSINNENHISSGLETQAGGVQVSGGVSSHDVNHPLESTISDVSTAFHTKSQKNHGSMSNPKTSDQGRYLFARTCSSPELTETYGEATSQGRWNRMPESGKTPVGSMRSDNNGRKNMESITVANSSIKSSHDNPSSIRQASTCQSIDAADPNSLLDSNQDYLGLGTMAQDFSSVPGSQGMCQEEQDLVNMIASSTTHGFNGQVPVSPNLAASHLPSLQSLSIGYDQRNFGGFIPPNIQMFPHGLVSSPVTNYFSGSELASNAENPIEPSSSDFDSQEINPGEVEHELWNEQERGANGGFDLDNGSFEMLQSDDKQLSTSAGSRVGSSGSSTKSQQKITKETQVSSREDYLDVCQYQDNRASDVDLDERTASSRSMPASHTSSIRSKTSSESSLEGSSARVSTPATEKVGRKTAASVLPSAACGNGKSVSEHSSQVDDDGNLPSILGTQMAERTIGPQSGGLLPIQKHQMPGFEEVQTSGSDPLIPIAPSLLGPGSGQRTTNSSGVPPSAFKITGPPVPFLFCPMYNIPAETGTPDASTSPLSFDEGLDNNDSGKFFEPSGGLDQSEVSSTSSSMRKVSSLEPSEHKFDILNGDIANHWQNLHYGQLCQNLIYPSPVVMPPVYLQGQTPWDGPRRPLSSNMNLFSQFTGYGPCIHPVTPLQSVSNRPVNGFPGEMPRYRSGTGTYLPNPKFPMRERHYANTRRGKYNYDKNGYHGDKEGNWNADTKSRTAWHSHGRNQNESRAERPWGSHTHDSFTSYQPWNGPVRPNPSQNSSASMPYGMYPISAMNSNGVSSNGPSAIPSVVMLYPYDHNSSYGNPSEQLEFGSFGLMGLSCMNEVSQPSDGSSSGGVYDEQRLHGTSAQRSSPDRPSSPTSRDPVLDLELPVHKLHYCLLLRGPSSIFPFSSPTYNFPYKYHCQVLRLFNPQSSILNLFLFVKGVSVTHNLLLKKEIEEGAKDPGFTTLVWQKLEEENADFFRAYYIRLKLKKQILLFNNLLEHQYHMMKYPVPPKVPLAPIQNGIHPMPVNNLPIGYPVMQPPMPAAGQPHLDSMGISSCHVVNGVPAPSNFQSAHMNSGKDMLMDSNATDVKPGLLPTTTVSSVSEMPVSPASVASSGNFPFTASDMSGMGVDTSALDSAFTTDVASSVGLQLGPENGVGNSRESLRSLDQIQWNFSLTDLTADLSNLGDLGALGNYPGSPFLPSDSEMLLDSSEQEDIVEEFFVDSVPDQPSSPSDEEKL</sequence>
<dbReference type="Pfam" id="PF26180">
    <property type="entry name" value="PAP-OAS1"/>
    <property type="match status" value="1"/>
</dbReference>
<feature type="compositionally biased region" description="Low complexity" evidence="1">
    <location>
        <begin position="719"/>
        <end position="744"/>
    </location>
</feature>
<feature type="compositionally biased region" description="Basic and acidic residues" evidence="1">
    <location>
        <begin position="1107"/>
        <end position="1120"/>
    </location>
</feature>
<feature type="region of interest" description="Disordered" evidence="1">
    <location>
        <begin position="763"/>
        <end position="845"/>
    </location>
</feature>
<accession>A0ABR2RQS3</accession>
<dbReference type="PANTHER" id="PTHR45979">
    <property type="entry name" value="PAP/OAS1 SUBSTRATE-BINDING DOMAIN SUPERFAMILY"/>
    <property type="match status" value="1"/>
</dbReference>
<feature type="region of interest" description="Disordered" evidence="1">
    <location>
        <begin position="933"/>
        <end position="974"/>
    </location>
</feature>
<feature type="region of interest" description="Disordered" evidence="1">
    <location>
        <begin position="1259"/>
        <end position="1279"/>
    </location>
</feature>
<comment type="caution">
    <text evidence="4">The sequence shown here is derived from an EMBL/GenBank/DDBJ whole genome shotgun (WGS) entry which is preliminary data.</text>
</comment>
<organism evidence="4 5">
    <name type="scientific">Hibiscus sabdariffa</name>
    <name type="common">roselle</name>
    <dbReference type="NCBI Taxonomy" id="183260"/>
    <lineage>
        <taxon>Eukaryota</taxon>
        <taxon>Viridiplantae</taxon>
        <taxon>Streptophyta</taxon>
        <taxon>Embryophyta</taxon>
        <taxon>Tracheophyta</taxon>
        <taxon>Spermatophyta</taxon>
        <taxon>Magnoliopsida</taxon>
        <taxon>eudicotyledons</taxon>
        <taxon>Gunneridae</taxon>
        <taxon>Pentapetalae</taxon>
        <taxon>rosids</taxon>
        <taxon>malvids</taxon>
        <taxon>Malvales</taxon>
        <taxon>Malvaceae</taxon>
        <taxon>Malvoideae</taxon>
        <taxon>Hibiscus</taxon>
    </lineage>
</organism>
<feature type="region of interest" description="Disordered" evidence="1">
    <location>
        <begin position="715"/>
        <end position="746"/>
    </location>
</feature>
<feature type="compositionally biased region" description="Low complexity" evidence="1">
    <location>
        <begin position="780"/>
        <end position="803"/>
    </location>
</feature>
<dbReference type="InterPro" id="IPR006476">
    <property type="entry name" value="CHP01589_pln"/>
</dbReference>
<proteinExistence type="predicted"/>
<feature type="compositionally biased region" description="Basic and acidic residues" evidence="1">
    <location>
        <begin position="763"/>
        <end position="772"/>
    </location>
</feature>
<dbReference type="SUPFAM" id="SSF81631">
    <property type="entry name" value="PAP/OAS1 substrate-binding domain"/>
    <property type="match status" value="1"/>
</dbReference>
<feature type="region of interest" description="Disordered" evidence="1">
    <location>
        <begin position="1104"/>
        <end position="1175"/>
    </location>
</feature>